<dbReference type="Proteomes" id="UP000439903">
    <property type="component" value="Unassembled WGS sequence"/>
</dbReference>
<name>A0A8H4AN65_GIGMA</name>
<dbReference type="CDD" id="cd02440">
    <property type="entry name" value="AdoMet_MTases"/>
    <property type="match status" value="1"/>
</dbReference>
<dbReference type="InterPro" id="IPR029063">
    <property type="entry name" value="SAM-dependent_MTases_sf"/>
</dbReference>
<reference evidence="2 3" key="1">
    <citation type="journal article" date="2019" name="Environ. Microbiol.">
        <title>At the nexus of three kingdoms: the genome of the mycorrhizal fungus Gigaspora margarita provides insights into plant, endobacterial and fungal interactions.</title>
        <authorList>
            <person name="Venice F."/>
            <person name="Ghignone S."/>
            <person name="Salvioli di Fossalunga A."/>
            <person name="Amselem J."/>
            <person name="Novero M."/>
            <person name="Xianan X."/>
            <person name="Sedzielewska Toro K."/>
            <person name="Morin E."/>
            <person name="Lipzen A."/>
            <person name="Grigoriev I.V."/>
            <person name="Henrissat B."/>
            <person name="Martin F.M."/>
            <person name="Bonfante P."/>
        </authorList>
    </citation>
    <scope>NUCLEOTIDE SEQUENCE [LARGE SCALE GENOMIC DNA]</scope>
    <source>
        <strain evidence="2 3">BEG34</strain>
    </source>
</reference>
<keyword evidence="3" id="KW-1185">Reference proteome</keyword>
<feature type="domain" description="Methyltransferase" evidence="1">
    <location>
        <begin position="98"/>
        <end position="189"/>
    </location>
</feature>
<dbReference type="Pfam" id="PF13649">
    <property type="entry name" value="Methyltransf_25"/>
    <property type="match status" value="1"/>
</dbReference>
<dbReference type="Gene3D" id="3.40.50.150">
    <property type="entry name" value="Vaccinia Virus protein VP39"/>
    <property type="match status" value="1"/>
</dbReference>
<evidence type="ECO:0000259" key="1">
    <source>
        <dbReference type="Pfam" id="PF13649"/>
    </source>
</evidence>
<dbReference type="PANTHER" id="PTHR43591:SF110">
    <property type="entry name" value="RHODANESE DOMAIN-CONTAINING PROTEIN"/>
    <property type="match status" value="1"/>
</dbReference>
<protein>
    <submittedName>
        <fullName evidence="2">S-adenosyl-L-methionine-dependent methyltransferase</fullName>
    </submittedName>
</protein>
<dbReference type="AlphaFoldDB" id="A0A8H4AN65"/>
<sequence length="312" mass="36323">MNQSTNQNQKPQFQTKRPLFDYESLNPTREDDDSIMDGFHYKSGCRYHFFEGVKYPLPCDTDETYRLKINYSISRYCWKGNIFYSPLENELAKGGIRVLDVGCGPGGWLLDMSTQYPNSTFVSVDISSMIRKDQQPSNMGFLQCNIHNGLPFPDNIFDFVFMSHMFTSITENQWQDVVDDLVRVTKSVGWIELMEGEYINSTSGPVTREIQTQLTILMRSRGININICPSVYNILKILKILKMKYSLVKLLLLLKWNCWRIELEDMFKISQKEMDDYETTLNIHGFYVQKKIILQKVKILGNSGIYYDVLSC</sequence>
<dbReference type="GO" id="GO:0008168">
    <property type="term" value="F:methyltransferase activity"/>
    <property type="evidence" value="ECO:0007669"/>
    <property type="project" value="UniProtKB-KW"/>
</dbReference>
<organism evidence="2 3">
    <name type="scientific">Gigaspora margarita</name>
    <dbReference type="NCBI Taxonomy" id="4874"/>
    <lineage>
        <taxon>Eukaryota</taxon>
        <taxon>Fungi</taxon>
        <taxon>Fungi incertae sedis</taxon>
        <taxon>Mucoromycota</taxon>
        <taxon>Glomeromycotina</taxon>
        <taxon>Glomeromycetes</taxon>
        <taxon>Diversisporales</taxon>
        <taxon>Gigasporaceae</taxon>
        <taxon>Gigaspora</taxon>
    </lineage>
</organism>
<proteinExistence type="predicted"/>
<dbReference type="GO" id="GO:0032259">
    <property type="term" value="P:methylation"/>
    <property type="evidence" value="ECO:0007669"/>
    <property type="project" value="UniProtKB-KW"/>
</dbReference>
<accession>A0A8H4AN65</accession>
<gene>
    <name evidence="2" type="ORF">F8M41_017454</name>
</gene>
<dbReference type="EMBL" id="WTPW01000401">
    <property type="protein sequence ID" value="KAF0514971.1"/>
    <property type="molecule type" value="Genomic_DNA"/>
</dbReference>
<dbReference type="PANTHER" id="PTHR43591">
    <property type="entry name" value="METHYLTRANSFERASE"/>
    <property type="match status" value="1"/>
</dbReference>
<keyword evidence="2" id="KW-0808">Transferase</keyword>
<dbReference type="InterPro" id="IPR041698">
    <property type="entry name" value="Methyltransf_25"/>
</dbReference>
<evidence type="ECO:0000313" key="3">
    <source>
        <dbReference type="Proteomes" id="UP000439903"/>
    </source>
</evidence>
<comment type="caution">
    <text evidence="2">The sequence shown here is derived from an EMBL/GenBank/DDBJ whole genome shotgun (WGS) entry which is preliminary data.</text>
</comment>
<dbReference type="OrthoDB" id="2013972at2759"/>
<dbReference type="SUPFAM" id="SSF53335">
    <property type="entry name" value="S-adenosyl-L-methionine-dependent methyltransferases"/>
    <property type="match status" value="1"/>
</dbReference>
<keyword evidence="2" id="KW-0489">Methyltransferase</keyword>
<evidence type="ECO:0000313" key="2">
    <source>
        <dbReference type="EMBL" id="KAF0514971.1"/>
    </source>
</evidence>